<dbReference type="AlphaFoldDB" id="A0A2R5GC11"/>
<dbReference type="GO" id="GO:0006511">
    <property type="term" value="P:ubiquitin-dependent protein catabolic process"/>
    <property type="evidence" value="ECO:0007669"/>
    <property type="project" value="TreeGrafter"/>
</dbReference>
<proteinExistence type="predicted"/>
<evidence type="ECO:0000313" key="3">
    <source>
        <dbReference type="Proteomes" id="UP000241890"/>
    </source>
</evidence>
<keyword evidence="3" id="KW-1185">Reference proteome</keyword>
<dbReference type="InterPro" id="IPR051438">
    <property type="entry name" value="RNF_E3_ubiq-protein_ligase"/>
</dbReference>
<dbReference type="PANTHER" id="PTHR46016:SF1">
    <property type="entry name" value="RING-TYPE DOMAIN-CONTAINING PROTEIN"/>
    <property type="match status" value="1"/>
</dbReference>
<dbReference type="InterPro" id="IPR008598">
    <property type="entry name" value="Di19_Zn-bd"/>
</dbReference>
<dbReference type="Pfam" id="PF05605">
    <property type="entry name" value="zf-Di19"/>
    <property type="match status" value="1"/>
</dbReference>
<feature type="domain" description="Di19 zinc-binding" evidence="1">
    <location>
        <begin position="92"/>
        <end position="154"/>
    </location>
</feature>
<organism evidence="2 3">
    <name type="scientific">Hondaea fermentalgiana</name>
    <dbReference type="NCBI Taxonomy" id="2315210"/>
    <lineage>
        <taxon>Eukaryota</taxon>
        <taxon>Sar</taxon>
        <taxon>Stramenopiles</taxon>
        <taxon>Bigyra</taxon>
        <taxon>Labyrinthulomycetes</taxon>
        <taxon>Thraustochytrida</taxon>
        <taxon>Thraustochytriidae</taxon>
        <taxon>Hondaea</taxon>
    </lineage>
</organism>
<protein>
    <submittedName>
        <fullName evidence="2">E3 ubiquitin-protein ligase RNF114</fullName>
    </submittedName>
</protein>
<dbReference type="InParanoid" id="A0A2R5GC11"/>
<dbReference type="EMBL" id="BEYU01000036">
    <property type="protein sequence ID" value="GBG27869.1"/>
    <property type="molecule type" value="Genomic_DNA"/>
</dbReference>
<comment type="caution">
    <text evidence="2">The sequence shown here is derived from an EMBL/GenBank/DDBJ whole genome shotgun (WGS) entry which is preliminary data.</text>
</comment>
<dbReference type="PANTHER" id="PTHR46016">
    <property type="entry name" value="ZINC FINGER, RING/FYVE/PHD-TYPE"/>
    <property type="match status" value="1"/>
</dbReference>
<accession>A0A2R5GC11</accession>
<dbReference type="OrthoDB" id="6270329at2759"/>
<name>A0A2R5GC11_9STRA</name>
<evidence type="ECO:0000313" key="2">
    <source>
        <dbReference type="EMBL" id="GBG27869.1"/>
    </source>
</evidence>
<evidence type="ECO:0000259" key="1">
    <source>
        <dbReference type="Pfam" id="PF05605"/>
    </source>
</evidence>
<gene>
    <name evidence="2" type="ORF">FCC1311_040922</name>
</gene>
<dbReference type="GO" id="GO:0061630">
    <property type="term" value="F:ubiquitin protein ligase activity"/>
    <property type="evidence" value="ECO:0007669"/>
    <property type="project" value="TreeGrafter"/>
</dbReference>
<sequence length="184" mass="20359">MNANEIPHLDCAICLEVREDPMSTAVDADTETAQALVSRKLRCPSCNEEVQASALRKHKAGCAAEMKAAQDSVEQARARVKPDASRNPNRSTFKCPFPDCPADHMDGKDLCAHFDTVHPGASCAAICPVCVTMPWGDPNYISRDVVGHIRLRHKFTYDEYVDYQEAGDEDAILQAVLRQSLEQR</sequence>
<dbReference type="Proteomes" id="UP000241890">
    <property type="component" value="Unassembled WGS sequence"/>
</dbReference>
<reference evidence="2 3" key="1">
    <citation type="submission" date="2017-12" db="EMBL/GenBank/DDBJ databases">
        <title>Sequencing, de novo assembly and annotation of complete genome of a new Thraustochytrid species, strain FCC1311.</title>
        <authorList>
            <person name="Sedici K."/>
            <person name="Godart F."/>
            <person name="Aiese Cigliano R."/>
            <person name="Sanseverino W."/>
            <person name="Barakat M."/>
            <person name="Ortet P."/>
            <person name="Marechal E."/>
            <person name="Cagnac O."/>
            <person name="Amato A."/>
        </authorList>
    </citation>
    <scope>NUCLEOTIDE SEQUENCE [LARGE SCALE GENOMIC DNA]</scope>
</reference>
<dbReference type="GO" id="GO:0000209">
    <property type="term" value="P:protein polyubiquitination"/>
    <property type="evidence" value="ECO:0007669"/>
    <property type="project" value="TreeGrafter"/>
</dbReference>